<dbReference type="CDD" id="cd01166">
    <property type="entry name" value="KdgK"/>
    <property type="match status" value="1"/>
</dbReference>
<evidence type="ECO:0000259" key="4">
    <source>
        <dbReference type="Pfam" id="PF00294"/>
    </source>
</evidence>
<dbReference type="GO" id="GO:0016301">
    <property type="term" value="F:kinase activity"/>
    <property type="evidence" value="ECO:0007669"/>
    <property type="project" value="UniProtKB-KW"/>
</dbReference>
<dbReference type="eggNOG" id="COG0524">
    <property type="taxonomic scope" value="Bacteria"/>
</dbReference>
<dbReference type="Proteomes" id="UP000005096">
    <property type="component" value="Chromosome"/>
</dbReference>
<dbReference type="SUPFAM" id="SSF53613">
    <property type="entry name" value="Ribokinase-like"/>
    <property type="match status" value="1"/>
</dbReference>
<comment type="similarity">
    <text evidence="1">Belongs to the carbohydrate kinase PfkB family.</text>
</comment>
<dbReference type="PANTHER" id="PTHR43320">
    <property type="entry name" value="SUGAR KINASE"/>
    <property type="match status" value="1"/>
</dbReference>
<dbReference type="InterPro" id="IPR011611">
    <property type="entry name" value="PfkB_dom"/>
</dbReference>
<dbReference type="STRING" id="584708.Apau_2275"/>
<proteinExistence type="inferred from homology"/>
<sequence>MGKIVTFGEIMLRLSPPDHEVLLQSPRFIAHLGGAEANAAVSLANYGEAAAFVTALPPGELGDAAIRELRKFGVETRHILRQGERLGIYFTQRGSCSRPSKVLYDRAGSAVACAAARDYPWKAILQGVDWFHVTGITPALSQQAAEATLEALEVCGRRGITVSCDLNYRKKLWKWGKAATEVMPQVVRNADVLVANEEDCQMALGIQSNADVASGKLDPACYRGLAARVLEAYPRLRYLAVSLRESHSADHNGWSGVLAGRDGFFVSRKYALTHIVDRIGGGDSFGAGLIHGLRTLNSPQEALEFAVAASALKHTIPGDFNYARREDVLALMAGDSNGRVQR</sequence>
<dbReference type="InterPro" id="IPR052700">
    <property type="entry name" value="Carb_kinase_PfkB-like"/>
</dbReference>
<dbReference type="RefSeq" id="WP_006301923.1">
    <property type="nucleotide sequence ID" value="NZ_CM001022.1"/>
</dbReference>
<protein>
    <submittedName>
        <fullName evidence="5">PfkB domain protein</fullName>
    </submittedName>
</protein>
<dbReference type="OrthoDB" id="9813569at2"/>
<evidence type="ECO:0000313" key="6">
    <source>
        <dbReference type="Proteomes" id="UP000005096"/>
    </source>
</evidence>
<evidence type="ECO:0000256" key="1">
    <source>
        <dbReference type="ARBA" id="ARBA00010688"/>
    </source>
</evidence>
<name>E3CZQ0_9BACT</name>
<gene>
    <name evidence="5" type="ORF">Apau_2275</name>
</gene>
<dbReference type="HOGENOM" id="CLU_027634_0_1_0"/>
<dbReference type="InterPro" id="IPR029056">
    <property type="entry name" value="Ribokinase-like"/>
</dbReference>
<keyword evidence="3" id="KW-0418">Kinase</keyword>
<organism evidence="5 6">
    <name type="scientific">Aminomonas paucivorans DSM 12260</name>
    <dbReference type="NCBI Taxonomy" id="584708"/>
    <lineage>
        <taxon>Bacteria</taxon>
        <taxon>Thermotogati</taxon>
        <taxon>Synergistota</taxon>
        <taxon>Synergistia</taxon>
        <taxon>Synergistales</taxon>
        <taxon>Synergistaceae</taxon>
        <taxon>Aminomonas</taxon>
    </lineage>
</organism>
<accession>E3CZQ0</accession>
<keyword evidence="2" id="KW-0808">Transferase</keyword>
<evidence type="ECO:0000256" key="3">
    <source>
        <dbReference type="ARBA" id="ARBA00022777"/>
    </source>
</evidence>
<dbReference type="Pfam" id="PF00294">
    <property type="entry name" value="PfkB"/>
    <property type="match status" value="1"/>
</dbReference>
<evidence type="ECO:0000256" key="2">
    <source>
        <dbReference type="ARBA" id="ARBA00022679"/>
    </source>
</evidence>
<reference evidence="5 6" key="1">
    <citation type="journal article" date="2010" name="Stand. Genomic Sci.">
        <title>Non-contiguous finished genome sequence of Aminomonas paucivorans type strain (GLU-3).</title>
        <authorList>
            <person name="Pitluck S."/>
            <person name="Yasawong M."/>
            <person name="Held B."/>
            <person name="Lapidus A."/>
            <person name="Nolan M."/>
            <person name="Copeland A."/>
            <person name="Lucas S."/>
            <person name="Del Rio T.G."/>
            <person name="Tice H."/>
            <person name="Cheng J.F."/>
            <person name="Chertkov O."/>
            <person name="Goodwin L."/>
            <person name="Tapia R."/>
            <person name="Han C."/>
            <person name="Liolios K."/>
            <person name="Ivanova N."/>
            <person name="Mavromatis K."/>
            <person name="Ovchinnikova G."/>
            <person name="Pati A."/>
            <person name="Chen A."/>
            <person name="Palaniappan K."/>
            <person name="Land M."/>
            <person name="Hauser L."/>
            <person name="Chang Y.J."/>
            <person name="Jeffries C.D."/>
            <person name="Pukall R."/>
            <person name="Spring S."/>
            <person name="Rohde M."/>
            <person name="Sikorski J."/>
            <person name="Goker M."/>
            <person name="Woyke T."/>
            <person name="Bristow J."/>
            <person name="Eisen J.A."/>
            <person name="Markowitz V."/>
            <person name="Hugenholtz P."/>
            <person name="Kyrpides N.C."/>
            <person name="Klenk H.P."/>
        </authorList>
    </citation>
    <scope>NUCLEOTIDE SEQUENCE [LARGE SCALE GENOMIC DNA]</scope>
    <source>
        <strain evidence="5 6">DSM 12260</strain>
    </source>
</reference>
<keyword evidence="6" id="KW-1185">Reference proteome</keyword>
<dbReference type="EMBL" id="CM001022">
    <property type="protein sequence ID" value="EFQ24682.1"/>
    <property type="molecule type" value="Genomic_DNA"/>
</dbReference>
<dbReference type="AlphaFoldDB" id="E3CZQ0"/>
<dbReference type="PaxDb" id="584708-Apau_2275"/>
<dbReference type="PANTHER" id="PTHR43320:SF2">
    <property type="entry name" value="2-DEHYDRO-3-DEOXYGLUCONOKINASE_2-DEHYDRO-3-DEOXYGALACTONOKINASE"/>
    <property type="match status" value="1"/>
</dbReference>
<dbReference type="Gene3D" id="3.40.1190.20">
    <property type="match status" value="1"/>
</dbReference>
<evidence type="ECO:0000313" key="5">
    <source>
        <dbReference type="EMBL" id="EFQ24682.1"/>
    </source>
</evidence>
<feature type="domain" description="Carbohydrate kinase PfkB" evidence="4">
    <location>
        <begin position="1"/>
        <end position="212"/>
    </location>
</feature>